<sequence length="301" mass="33344">MAKIVYLKLEITNSRLNIRFSTQPHSLEIKDVNPVETDSEQNKHAYSVALASAVAAEAAAVAAQAAAEVVRLTAVTTPAPKMPVSSSREELAATKIQTAFRGYLARTALRALRGLVRLKSLVDGNAVKRQTAHTMQCTQTMTRVQTQIYSRRVKLEEEKQALQRQLQLKHQRELEKMKERPGQQVQVAIIDLRSITSIRSERPRRQSTGGGSVRDDASLTSTPPLPSYMQSTESARAKSRSEKLEVPERAPLVHSVVKKRPSFPVVDKPSVVPTDKPKERVRRHSDPPKVDPATLKDVPAA</sequence>
<evidence type="ECO:0000256" key="5">
    <source>
        <dbReference type="SAM" id="MobiDB-lite"/>
    </source>
</evidence>
<feature type="region of interest" description="Disordered" evidence="5">
    <location>
        <begin position="198"/>
        <end position="301"/>
    </location>
</feature>
<comment type="similarity">
    <text evidence="2">Belongs to the IQD family.</text>
</comment>
<comment type="subunit">
    <text evidence="3">Binds to multiple calmodulin (CaM) in the presence of Ca(2+) and CaM-like proteins.</text>
</comment>
<accession>A0A811P8F4</accession>
<gene>
    <name evidence="7" type="ORF">NCGR_LOCUS24125</name>
</gene>
<evidence type="ECO:0000256" key="2">
    <source>
        <dbReference type="ARBA" id="ARBA00024341"/>
    </source>
</evidence>
<dbReference type="InterPro" id="IPR025064">
    <property type="entry name" value="DUF4005"/>
</dbReference>
<dbReference type="Pfam" id="PF13178">
    <property type="entry name" value="DUF4005"/>
    <property type="match status" value="1"/>
</dbReference>
<evidence type="ECO:0000256" key="4">
    <source>
        <dbReference type="SAM" id="Coils"/>
    </source>
</evidence>
<feature type="compositionally biased region" description="Basic and acidic residues" evidence="5">
    <location>
        <begin position="235"/>
        <end position="248"/>
    </location>
</feature>
<evidence type="ECO:0000313" key="8">
    <source>
        <dbReference type="Proteomes" id="UP000604825"/>
    </source>
</evidence>
<dbReference type="SMART" id="SM00015">
    <property type="entry name" value="IQ"/>
    <property type="match status" value="1"/>
</dbReference>
<dbReference type="GO" id="GO:0005516">
    <property type="term" value="F:calmodulin binding"/>
    <property type="evidence" value="ECO:0007669"/>
    <property type="project" value="UniProtKB-KW"/>
</dbReference>
<dbReference type="AlphaFoldDB" id="A0A811P8F4"/>
<proteinExistence type="inferred from homology"/>
<dbReference type="OrthoDB" id="1923765at2759"/>
<dbReference type="Pfam" id="PF00612">
    <property type="entry name" value="IQ"/>
    <property type="match status" value="1"/>
</dbReference>
<keyword evidence="8" id="KW-1185">Reference proteome</keyword>
<feature type="compositionally biased region" description="Polar residues" evidence="5">
    <location>
        <begin position="218"/>
        <end position="234"/>
    </location>
</feature>
<protein>
    <recommendedName>
        <fullName evidence="6">DUF4005 domain-containing protein</fullName>
    </recommendedName>
</protein>
<evidence type="ECO:0000256" key="1">
    <source>
        <dbReference type="ARBA" id="ARBA00022860"/>
    </source>
</evidence>
<reference evidence="7" key="1">
    <citation type="submission" date="2020-10" db="EMBL/GenBank/DDBJ databases">
        <authorList>
            <person name="Han B."/>
            <person name="Lu T."/>
            <person name="Zhao Q."/>
            <person name="Huang X."/>
            <person name="Zhao Y."/>
        </authorList>
    </citation>
    <scope>NUCLEOTIDE SEQUENCE</scope>
</reference>
<organism evidence="7 8">
    <name type="scientific">Miscanthus lutarioriparius</name>
    <dbReference type="NCBI Taxonomy" id="422564"/>
    <lineage>
        <taxon>Eukaryota</taxon>
        <taxon>Viridiplantae</taxon>
        <taxon>Streptophyta</taxon>
        <taxon>Embryophyta</taxon>
        <taxon>Tracheophyta</taxon>
        <taxon>Spermatophyta</taxon>
        <taxon>Magnoliopsida</taxon>
        <taxon>Liliopsida</taxon>
        <taxon>Poales</taxon>
        <taxon>Poaceae</taxon>
        <taxon>PACMAD clade</taxon>
        <taxon>Panicoideae</taxon>
        <taxon>Andropogonodae</taxon>
        <taxon>Andropogoneae</taxon>
        <taxon>Saccharinae</taxon>
        <taxon>Miscanthus</taxon>
    </lineage>
</organism>
<evidence type="ECO:0000259" key="6">
    <source>
        <dbReference type="Pfam" id="PF13178"/>
    </source>
</evidence>
<keyword evidence="4" id="KW-0175">Coiled coil</keyword>
<dbReference type="EMBL" id="CAJGYO010000006">
    <property type="protein sequence ID" value="CAD6236101.1"/>
    <property type="molecule type" value="Genomic_DNA"/>
</dbReference>
<feature type="coiled-coil region" evidence="4">
    <location>
        <begin position="145"/>
        <end position="172"/>
    </location>
</feature>
<dbReference type="InterPro" id="IPR000048">
    <property type="entry name" value="IQ_motif_EF-hand-BS"/>
</dbReference>
<name>A0A811P8F4_9POAL</name>
<dbReference type="CDD" id="cd23767">
    <property type="entry name" value="IQCD"/>
    <property type="match status" value="1"/>
</dbReference>
<feature type="domain" description="DUF4005" evidence="6">
    <location>
        <begin position="211"/>
        <end position="272"/>
    </location>
</feature>
<dbReference type="PANTHER" id="PTHR32295:SF104">
    <property type="entry name" value="OS01G0833800 PROTEIN"/>
    <property type="match status" value="1"/>
</dbReference>
<keyword evidence="1" id="KW-0112">Calmodulin-binding</keyword>
<dbReference type="PANTHER" id="PTHR32295">
    <property type="entry name" value="IQ-DOMAIN 5-RELATED"/>
    <property type="match status" value="1"/>
</dbReference>
<evidence type="ECO:0000313" key="7">
    <source>
        <dbReference type="EMBL" id="CAD6236101.1"/>
    </source>
</evidence>
<comment type="caution">
    <text evidence="7">The sequence shown here is derived from an EMBL/GenBank/DDBJ whole genome shotgun (WGS) entry which is preliminary data.</text>
</comment>
<evidence type="ECO:0000256" key="3">
    <source>
        <dbReference type="ARBA" id="ARBA00024378"/>
    </source>
</evidence>
<dbReference type="PROSITE" id="PS50096">
    <property type="entry name" value="IQ"/>
    <property type="match status" value="1"/>
</dbReference>
<dbReference type="Proteomes" id="UP000604825">
    <property type="component" value="Unassembled WGS sequence"/>
</dbReference>